<evidence type="ECO:0000259" key="9">
    <source>
        <dbReference type="Pfam" id="PF00324"/>
    </source>
</evidence>
<feature type="transmembrane region" description="Helical" evidence="8">
    <location>
        <begin position="324"/>
        <end position="347"/>
    </location>
</feature>
<keyword evidence="2" id="KW-0813">Transport</keyword>
<keyword evidence="4" id="KW-0029">Amino-acid transport</keyword>
<proteinExistence type="predicted"/>
<dbReference type="InterPro" id="IPR004841">
    <property type="entry name" value="AA-permease/SLC12A_dom"/>
</dbReference>
<dbReference type="PIRSF" id="PIRSF006060">
    <property type="entry name" value="AA_transporter"/>
    <property type="match status" value="1"/>
</dbReference>
<feature type="transmembrane region" description="Helical" evidence="8">
    <location>
        <begin position="165"/>
        <end position="184"/>
    </location>
</feature>
<keyword evidence="5 8" id="KW-1133">Transmembrane helix</keyword>
<feature type="transmembrane region" description="Helical" evidence="8">
    <location>
        <begin position="409"/>
        <end position="432"/>
    </location>
</feature>
<gene>
    <name evidence="10" type="ORF">KVV02_002726</name>
</gene>
<dbReference type="GO" id="GO:0015171">
    <property type="term" value="F:amino acid transmembrane transporter activity"/>
    <property type="evidence" value="ECO:0007669"/>
    <property type="project" value="TreeGrafter"/>
</dbReference>
<name>A0A9P8I8X0_MORAP</name>
<reference evidence="10" key="1">
    <citation type="submission" date="2021-07" db="EMBL/GenBank/DDBJ databases">
        <title>Draft genome of Mortierella alpina, strain LL118, isolated from an aspen leaf litter sample.</title>
        <authorList>
            <person name="Yang S."/>
            <person name="Vinatzer B.A."/>
        </authorList>
    </citation>
    <scope>NUCLEOTIDE SEQUENCE</scope>
    <source>
        <strain evidence="10">LL118</strain>
    </source>
</reference>
<dbReference type="PANTHER" id="PTHR43341:SF1">
    <property type="entry name" value="GENERAL AMINO-ACID PERMEASE GAP1"/>
    <property type="match status" value="1"/>
</dbReference>
<feature type="transmembrane region" description="Helical" evidence="8">
    <location>
        <begin position="55"/>
        <end position="79"/>
    </location>
</feature>
<sequence length="552" mass="60045">MTKAEHIESMDSYPADSTLEKHDGKIDATPEDNDLSTAQAPDGTTLQRNLKARHLTMISLGGTIGTGLFLASGSSIAIAGPGYAQIAYCLIGTMVYCFMSSLGEMTTYLPITGSINAYGTRFFDPALGFMLGWVYWFSWSITVAAELVAAGIIISYWIPAEQCPSWVWAAVFIIVLTALNLTSVKAYGETEYWLSLIKVLAVIVFIIVGFLYIGGAVGTRIPGAPKPGPEVFNLGPFHGGFTGLFSIFLNAGFSFQGAELVGIAAGETKNPRKNVPRAIRQVFWRIIMFYVLTILIIGLCIPYYDEVLANPDGDINSSPFTRVFIQAGITVGGDIMNAVILVAILSAGNSGLYASSRALHTLSKEGSAPKFFSYVNRFGVPVYCVLSTALVGCFAFIVSLVGQGVAYDWLLSLSSTTGFIAWLGIAFCHIRFRMAYKAQGRSLNDLPFVSRLYPFGPIYTIIICVVILLGQGYTAFAPFSVKAFLSAYITLPFVALLYFGNKFWTKSKILNLVDVDLDTGRSFMDTTMPSVDGDEPVKKGGKWWRRAVNVIF</sequence>
<keyword evidence="6 8" id="KW-0472">Membrane</keyword>
<evidence type="ECO:0000256" key="6">
    <source>
        <dbReference type="ARBA" id="ARBA00023136"/>
    </source>
</evidence>
<feature type="transmembrane region" description="Helical" evidence="8">
    <location>
        <begin position="452"/>
        <end position="473"/>
    </location>
</feature>
<dbReference type="PANTHER" id="PTHR43341">
    <property type="entry name" value="AMINO ACID PERMEASE"/>
    <property type="match status" value="1"/>
</dbReference>
<feature type="transmembrane region" description="Helical" evidence="8">
    <location>
        <begin position="196"/>
        <end position="217"/>
    </location>
</feature>
<dbReference type="GO" id="GO:0016020">
    <property type="term" value="C:membrane"/>
    <property type="evidence" value="ECO:0007669"/>
    <property type="project" value="UniProtKB-SubCell"/>
</dbReference>
<comment type="caution">
    <text evidence="10">The sequence shown here is derived from an EMBL/GenBank/DDBJ whole genome shotgun (WGS) entry which is preliminary data.</text>
</comment>
<evidence type="ECO:0000256" key="3">
    <source>
        <dbReference type="ARBA" id="ARBA00022692"/>
    </source>
</evidence>
<protein>
    <recommendedName>
        <fullName evidence="9">Amino acid permease/ SLC12A domain-containing protein</fullName>
    </recommendedName>
</protein>
<comment type="subcellular location">
    <subcellularLocation>
        <location evidence="1">Membrane</location>
        <topology evidence="1">Multi-pass membrane protein</topology>
    </subcellularLocation>
</comment>
<feature type="transmembrane region" description="Helical" evidence="8">
    <location>
        <begin position="380"/>
        <end position="403"/>
    </location>
</feature>
<keyword evidence="3 8" id="KW-0812">Transmembrane</keyword>
<evidence type="ECO:0000256" key="1">
    <source>
        <dbReference type="ARBA" id="ARBA00004141"/>
    </source>
</evidence>
<feature type="transmembrane region" description="Helical" evidence="8">
    <location>
        <begin position="282"/>
        <end position="304"/>
    </location>
</feature>
<evidence type="ECO:0000256" key="2">
    <source>
        <dbReference type="ARBA" id="ARBA00022448"/>
    </source>
</evidence>
<feature type="transmembrane region" description="Helical" evidence="8">
    <location>
        <begin position="85"/>
        <end position="111"/>
    </location>
</feature>
<feature type="compositionally biased region" description="Basic and acidic residues" evidence="7">
    <location>
        <begin position="18"/>
        <end position="28"/>
    </location>
</feature>
<evidence type="ECO:0000313" key="11">
    <source>
        <dbReference type="Proteomes" id="UP000717515"/>
    </source>
</evidence>
<evidence type="ECO:0000256" key="7">
    <source>
        <dbReference type="SAM" id="MobiDB-lite"/>
    </source>
</evidence>
<dbReference type="EMBL" id="JAIFTL010000007">
    <property type="protein sequence ID" value="KAG9327273.1"/>
    <property type="molecule type" value="Genomic_DNA"/>
</dbReference>
<feature type="transmembrane region" description="Helical" evidence="8">
    <location>
        <begin position="132"/>
        <end position="159"/>
    </location>
</feature>
<organism evidence="10 11">
    <name type="scientific">Mortierella alpina</name>
    <name type="common">Oleaginous fungus</name>
    <name type="synonym">Mortierella renispora</name>
    <dbReference type="NCBI Taxonomy" id="64518"/>
    <lineage>
        <taxon>Eukaryota</taxon>
        <taxon>Fungi</taxon>
        <taxon>Fungi incertae sedis</taxon>
        <taxon>Mucoromycota</taxon>
        <taxon>Mortierellomycotina</taxon>
        <taxon>Mortierellomycetes</taxon>
        <taxon>Mortierellales</taxon>
        <taxon>Mortierellaceae</taxon>
        <taxon>Mortierella</taxon>
    </lineage>
</organism>
<dbReference type="Gene3D" id="1.20.1740.10">
    <property type="entry name" value="Amino acid/polyamine transporter I"/>
    <property type="match status" value="1"/>
</dbReference>
<feature type="transmembrane region" description="Helical" evidence="8">
    <location>
        <begin position="479"/>
        <end position="499"/>
    </location>
</feature>
<evidence type="ECO:0000256" key="4">
    <source>
        <dbReference type="ARBA" id="ARBA00022970"/>
    </source>
</evidence>
<feature type="domain" description="Amino acid permease/ SLC12A" evidence="9">
    <location>
        <begin position="54"/>
        <end position="510"/>
    </location>
</feature>
<dbReference type="Proteomes" id="UP000717515">
    <property type="component" value="Unassembled WGS sequence"/>
</dbReference>
<accession>A0A9P8I8X0</accession>
<dbReference type="Pfam" id="PF00324">
    <property type="entry name" value="AA_permease"/>
    <property type="match status" value="1"/>
</dbReference>
<dbReference type="AlphaFoldDB" id="A0A9P8I8X0"/>
<feature type="region of interest" description="Disordered" evidence="7">
    <location>
        <begin position="1"/>
        <end position="42"/>
    </location>
</feature>
<feature type="transmembrane region" description="Helical" evidence="8">
    <location>
        <begin position="237"/>
        <end position="261"/>
    </location>
</feature>
<evidence type="ECO:0000313" key="10">
    <source>
        <dbReference type="EMBL" id="KAG9327273.1"/>
    </source>
</evidence>
<evidence type="ECO:0000256" key="5">
    <source>
        <dbReference type="ARBA" id="ARBA00022989"/>
    </source>
</evidence>
<dbReference type="FunFam" id="1.20.1740.10:FF:000001">
    <property type="entry name" value="Amino acid permease"/>
    <property type="match status" value="1"/>
</dbReference>
<dbReference type="InterPro" id="IPR050524">
    <property type="entry name" value="APC_YAT"/>
</dbReference>
<evidence type="ECO:0000256" key="8">
    <source>
        <dbReference type="SAM" id="Phobius"/>
    </source>
</evidence>